<comment type="caution">
    <text evidence="1">The sequence shown here is derived from an EMBL/GenBank/DDBJ whole genome shotgun (WGS) entry which is preliminary data.</text>
</comment>
<protein>
    <submittedName>
        <fullName evidence="1">Uncharacterized protein</fullName>
    </submittedName>
</protein>
<name>A0A7Z0VJ62_9GAMM</name>
<dbReference type="OrthoDB" id="6839462at2"/>
<dbReference type="EMBL" id="MARB01000019">
    <property type="protein sequence ID" value="ODJ86613.1"/>
    <property type="molecule type" value="Genomic_DNA"/>
</dbReference>
<evidence type="ECO:0000313" key="2">
    <source>
        <dbReference type="Proteomes" id="UP000094769"/>
    </source>
</evidence>
<dbReference type="AlphaFoldDB" id="A0A7Z0VJ62"/>
<dbReference type="Proteomes" id="UP000094769">
    <property type="component" value="Unassembled WGS sequence"/>
</dbReference>
<sequence length="279" mass="30500">MIAIKQCRLFKQKGNATVETILIATVTVPLLTGIPLMGKIADINHTTAQSSRYLAWEQTIAGPHYKDIEQLESEVNNRFFVRPDLQIRSDREVLTDERFENPFWSGFGYDEDDEENRLVVLGRGFDTVVSNQRPESIAGTLSAGIDEIGDTLASITGGQWDIEENGLYTGRVSIEVAGNTILTSGVDCNGQESETIAACVSRSNTIYADSWDARDPAQAARRSRSFVPAGALESVGDTLAGVTTIVPFFADIQGLRSDSNGGFGYINPHVLPMDRYAED</sequence>
<proteinExistence type="predicted"/>
<keyword evidence="2" id="KW-1185">Reference proteome</keyword>
<gene>
    <name evidence="1" type="ORF">CODIS_30960</name>
</gene>
<evidence type="ECO:0000313" key="1">
    <source>
        <dbReference type="EMBL" id="ODJ86613.1"/>
    </source>
</evidence>
<dbReference type="RefSeq" id="WP_154723159.1">
    <property type="nucleotide sequence ID" value="NZ_MARB01000019.1"/>
</dbReference>
<reference evidence="1 2" key="1">
    <citation type="submission" date="2016-06" db="EMBL/GenBank/DDBJ databases">
        <title>Genome sequence of endosymbiont of Candidatus Endolucinida thiodiazotropha.</title>
        <authorList>
            <person name="Poehlein A."/>
            <person name="Koenig S."/>
            <person name="Heiden S.E."/>
            <person name="Thuermer A."/>
            <person name="Voget S."/>
            <person name="Daniel R."/>
            <person name="Markert S."/>
            <person name="Gros O."/>
            <person name="Schweder T."/>
        </authorList>
    </citation>
    <scope>NUCLEOTIDE SEQUENCE [LARGE SCALE GENOMIC DNA]</scope>
    <source>
        <strain evidence="1 2">COS</strain>
    </source>
</reference>
<accession>A0A7Z0VJ62</accession>
<organism evidence="1 2">
    <name type="scientific">Candidatus Thiodiazotropha endolucinida</name>
    <dbReference type="NCBI Taxonomy" id="1655433"/>
    <lineage>
        <taxon>Bacteria</taxon>
        <taxon>Pseudomonadati</taxon>
        <taxon>Pseudomonadota</taxon>
        <taxon>Gammaproteobacteria</taxon>
        <taxon>Chromatiales</taxon>
        <taxon>Sedimenticolaceae</taxon>
        <taxon>Candidatus Thiodiazotropha</taxon>
    </lineage>
</organism>